<dbReference type="CDD" id="cd02440">
    <property type="entry name" value="AdoMet_MTases"/>
    <property type="match status" value="1"/>
</dbReference>
<sequence>MDSQDWDDRYAASELVWGAAPNRWVVRELAGRTPGHALDLAAGEGRNAIWLAAQGWEVTGLDFSAVALERAERLTAELPDEVADRLTWRHGDARAYEAPAAGYDLVLVAYLQIPAAERRAALRRAADALSPGGTLLVIGHDLSNLTEGVGGPQDPAVLFTPEDVLADLADRGLRTVRAERVHRTVDGEPGHKGAAGAAGAESAESAGSGESAERVEGAEANGGGQGGRVAVDALVRLERSGG</sequence>
<dbReference type="InterPro" id="IPR050508">
    <property type="entry name" value="Methyltransf_Superfamily"/>
</dbReference>
<feature type="compositionally biased region" description="Basic and acidic residues" evidence="1">
    <location>
        <begin position="180"/>
        <end position="191"/>
    </location>
</feature>
<dbReference type="GO" id="GO:0008168">
    <property type="term" value="F:methyltransferase activity"/>
    <property type="evidence" value="ECO:0007669"/>
    <property type="project" value="UniProtKB-KW"/>
</dbReference>
<dbReference type="PANTHER" id="PTHR42912">
    <property type="entry name" value="METHYLTRANSFERASE"/>
    <property type="match status" value="1"/>
</dbReference>
<keyword evidence="3" id="KW-0489">Methyltransferase</keyword>
<dbReference type="AlphaFoldDB" id="A0A372ZJN5"/>
<accession>A0A372ZJN5</accession>
<evidence type="ECO:0000259" key="2">
    <source>
        <dbReference type="Pfam" id="PF13649"/>
    </source>
</evidence>
<dbReference type="Gene3D" id="3.40.50.150">
    <property type="entry name" value="Vaccinia Virus protein VP39"/>
    <property type="match status" value="1"/>
</dbReference>
<feature type="region of interest" description="Disordered" evidence="1">
    <location>
        <begin position="180"/>
        <end position="230"/>
    </location>
</feature>
<name>A0A372ZJN5_9ACTN</name>
<feature type="compositionally biased region" description="Low complexity" evidence="1">
    <location>
        <begin position="194"/>
        <end position="210"/>
    </location>
</feature>
<feature type="domain" description="Methyltransferase" evidence="2">
    <location>
        <begin position="38"/>
        <end position="133"/>
    </location>
</feature>
<dbReference type="InterPro" id="IPR029063">
    <property type="entry name" value="SAM-dependent_MTases_sf"/>
</dbReference>
<dbReference type="InterPro" id="IPR041698">
    <property type="entry name" value="Methyltransf_25"/>
</dbReference>
<keyword evidence="4" id="KW-1185">Reference proteome</keyword>
<organism evidence="3 4">
    <name type="scientific">Kitasatospora xanthocidica</name>
    <dbReference type="NCBI Taxonomy" id="83382"/>
    <lineage>
        <taxon>Bacteria</taxon>
        <taxon>Bacillati</taxon>
        <taxon>Actinomycetota</taxon>
        <taxon>Actinomycetes</taxon>
        <taxon>Kitasatosporales</taxon>
        <taxon>Streptomycetaceae</taxon>
        <taxon>Kitasatospora</taxon>
    </lineage>
</organism>
<dbReference type="Pfam" id="PF13649">
    <property type="entry name" value="Methyltransf_25"/>
    <property type="match status" value="1"/>
</dbReference>
<dbReference type="SUPFAM" id="SSF53335">
    <property type="entry name" value="S-adenosyl-L-methionine-dependent methyltransferases"/>
    <property type="match status" value="1"/>
</dbReference>
<keyword evidence="3" id="KW-0808">Transferase</keyword>
<dbReference type="GO" id="GO:0032259">
    <property type="term" value="P:methylation"/>
    <property type="evidence" value="ECO:0007669"/>
    <property type="project" value="UniProtKB-KW"/>
</dbReference>
<dbReference type="EMBL" id="QVIG01000003">
    <property type="protein sequence ID" value="RGD55650.1"/>
    <property type="molecule type" value="Genomic_DNA"/>
</dbReference>
<proteinExistence type="predicted"/>
<evidence type="ECO:0000313" key="3">
    <source>
        <dbReference type="EMBL" id="RGD55650.1"/>
    </source>
</evidence>
<dbReference type="RefSeq" id="WP_117492966.1">
    <property type="nucleotide sequence ID" value="NZ_QVIG01000003.1"/>
</dbReference>
<protein>
    <submittedName>
        <fullName evidence="3">Class I SAM-dependent methyltransferase</fullName>
    </submittedName>
</protein>
<evidence type="ECO:0000256" key="1">
    <source>
        <dbReference type="SAM" id="MobiDB-lite"/>
    </source>
</evidence>
<dbReference type="Proteomes" id="UP000263377">
    <property type="component" value="Unassembled WGS sequence"/>
</dbReference>
<reference evidence="3 4" key="1">
    <citation type="submission" date="2018-08" db="EMBL/GenBank/DDBJ databases">
        <title>Diversity &amp; Physiological Properties of Lignin-Decomposing Actinobacteria from Soil.</title>
        <authorList>
            <person name="Roh S.G."/>
            <person name="Kim S.B."/>
        </authorList>
    </citation>
    <scope>NUCLEOTIDE SEQUENCE [LARGE SCALE GENOMIC DNA]</scope>
    <source>
        <strain evidence="3 4">MMS17-GH009</strain>
    </source>
</reference>
<evidence type="ECO:0000313" key="4">
    <source>
        <dbReference type="Proteomes" id="UP000263377"/>
    </source>
</evidence>
<comment type="caution">
    <text evidence="3">The sequence shown here is derived from an EMBL/GenBank/DDBJ whole genome shotgun (WGS) entry which is preliminary data.</text>
</comment>
<gene>
    <name evidence="3" type="ORF">DR950_40645</name>
</gene>
<dbReference type="PANTHER" id="PTHR42912:SF45">
    <property type="entry name" value="23S RRNA (GUANINE(745)-N(1))-METHYLTRANSFERASE"/>
    <property type="match status" value="1"/>
</dbReference>